<proteinExistence type="inferred from homology"/>
<evidence type="ECO:0000256" key="4">
    <source>
        <dbReference type="ARBA" id="ARBA00023004"/>
    </source>
</evidence>
<sequence length="404" mass="45762">MQQEHGQYGPIYSVMHGVLSPGDRLNEMNTVFVDRLGDYIRGIESGTSIKLNEWVKHRITLAVTDTTYGPYNPFREIEVESAFWAFERAVPSLVLLPQWFSTRGIRNRKVVADAFQRYFLNGHHEYASALVKDLYTIECPYGFSPSDRSFLEVGNSFASLSNTYAAVFWLTFHVFSSPTALRRIRKEVSGITTTSMNKTRDNQTFRHTLDITKVNSHCPFLVSTFKETLRLHSADISLRQVCKDTVLDNTYYLKKGAMIVIPSTSIHTDSRIWGPDVLSFIHDRFLPTEVSATQRKKVSPAALRSFGGGASLCPGRHLATNQIMIWISMLVMRFDIEPTSGSWDQPATDKSNMPSSIMSATHDVEVRFTPRRFYNDGVWDLRTSKSEATLSLTAEDLADDPMVE</sequence>
<evidence type="ECO:0000313" key="7">
    <source>
        <dbReference type="EMBL" id="RWA10940.1"/>
    </source>
</evidence>
<comment type="similarity">
    <text evidence="2">Belongs to the cytochrome P450 family.</text>
</comment>
<evidence type="ECO:0000256" key="5">
    <source>
        <dbReference type="ARBA" id="ARBA00023033"/>
    </source>
</evidence>
<dbReference type="PANTHER" id="PTHR47582">
    <property type="entry name" value="P450, PUTATIVE (EUROFUNG)-RELATED"/>
    <property type="match status" value="1"/>
</dbReference>
<keyword evidence="4 6" id="KW-0408">Iron</keyword>
<dbReference type="GO" id="GO:0016705">
    <property type="term" value="F:oxidoreductase activity, acting on paired donors, with incorporation or reduction of molecular oxygen"/>
    <property type="evidence" value="ECO:0007669"/>
    <property type="project" value="InterPro"/>
</dbReference>
<dbReference type="InterPro" id="IPR036396">
    <property type="entry name" value="Cyt_P450_sf"/>
</dbReference>
<dbReference type="InterPro" id="IPR001128">
    <property type="entry name" value="Cyt_P450"/>
</dbReference>
<name>A0A439D963_9PEZI</name>
<organism evidence="7 8">
    <name type="scientific">Xylaria grammica</name>
    <dbReference type="NCBI Taxonomy" id="363999"/>
    <lineage>
        <taxon>Eukaryota</taxon>
        <taxon>Fungi</taxon>
        <taxon>Dikarya</taxon>
        <taxon>Ascomycota</taxon>
        <taxon>Pezizomycotina</taxon>
        <taxon>Sordariomycetes</taxon>
        <taxon>Xylariomycetidae</taxon>
        <taxon>Xylariales</taxon>
        <taxon>Xylariaceae</taxon>
        <taxon>Xylaria</taxon>
    </lineage>
</organism>
<keyword evidence="6" id="KW-0349">Heme</keyword>
<dbReference type="STRING" id="363999.A0A439D963"/>
<dbReference type="PRINTS" id="PR00465">
    <property type="entry name" value="EP450IV"/>
</dbReference>
<dbReference type="EMBL" id="RYZI01000095">
    <property type="protein sequence ID" value="RWA10940.1"/>
    <property type="molecule type" value="Genomic_DNA"/>
</dbReference>
<accession>A0A439D963</accession>
<dbReference type="CDD" id="cd11040">
    <property type="entry name" value="CYP7_CYP8-like"/>
    <property type="match status" value="1"/>
</dbReference>
<feature type="binding site" description="axial binding residue" evidence="6">
    <location>
        <position position="313"/>
    </location>
    <ligand>
        <name>heme</name>
        <dbReference type="ChEBI" id="CHEBI:30413"/>
    </ligand>
    <ligandPart>
        <name>Fe</name>
        <dbReference type="ChEBI" id="CHEBI:18248"/>
    </ligandPart>
</feature>
<dbReference type="Pfam" id="PF00067">
    <property type="entry name" value="p450"/>
    <property type="match status" value="1"/>
</dbReference>
<evidence type="ECO:0000256" key="1">
    <source>
        <dbReference type="ARBA" id="ARBA00001971"/>
    </source>
</evidence>
<evidence type="ECO:0008006" key="9">
    <source>
        <dbReference type="Google" id="ProtNLM"/>
    </source>
</evidence>
<keyword evidence="5" id="KW-0503">Monooxygenase</keyword>
<dbReference type="Gene3D" id="1.10.630.10">
    <property type="entry name" value="Cytochrome P450"/>
    <property type="match status" value="1"/>
</dbReference>
<protein>
    <recommendedName>
        <fullName evidence="9">Cytochrome P450</fullName>
    </recommendedName>
</protein>
<keyword evidence="8" id="KW-1185">Reference proteome</keyword>
<dbReference type="PANTHER" id="PTHR47582:SF1">
    <property type="entry name" value="P450, PUTATIVE (EUROFUNG)-RELATED"/>
    <property type="match status" value="1"/>
</dbReference>
<dbReference type="GO" id="GO:0020037">
    <property type="term" value="F:heme binding"/>
    <property type="evidence" value="ECO:0007669"/>
    <property type="project" value="InterPro"/>
</dbReference>
<evidence type="ECO:0000256" key="6">
    <source>
        <dbReference type="PIRSR" id="PIRSR602403-1"/>
    </source>
</evidence>
<gene>
    <name evidence="7" type="ORF">EKO27_g4160</name>
</gene>
<comment type="cofactor">
    <cofactor evidence="1 6">
        <name>heme</name>
        <dbReference type="ChEBI" id="CHEBI:30413"/>
    </cofactor>
</comment>
<dbReference type="AlphaFoldDB" id="A0A439D963"/>
<dbReference type="InterPro" id="IPR053007">
    <property type="entry name" value="CYP450_monoxygenase_sec-met"/>
</dbReference>
<dbReference type="Proteomes" id="UP000286045">
    <property type="component" value="Unassembled WGS sequence"/>
</dbReference>
<keyword evidence="3 6" id="KW-0479">Metal-binding</keyword>
<evidence type="ECO:0000256" key="3">
    <source>
        <dbReference type="ARBA" id="ARBA00022723"/>
    </source>
</evidence>
<reference evidence="7 8" key="1">
    <citation type="submission" date="2018-12" db="EMBL/GenBank/DDBJ databases">
        <title>Draft genome sequence of Xylaria grammica IHI A82.</title>
        <authorList>
            <person name="Buettner E."/>
            <person name="Kellner H."/>
        </authorList>
    </citation>
    <scope>NUCLEOTIDE SEQUENCE [LARGE SCALE GENOMIC DNA]</scope>
    <source>
        <strain evidence="7 8">IHI A82</strain>
    </source>
</reference>
<evidence type="ECO:0000256" key="2">
    <source>
        <dbReference type="ARBA" id="ARBA00010617"/>
    </source>
</evidence>
<comment type="caution">
    <text evidence="7">The sequence shown here is derived from an EMBL/GenBank/DDBJ whole genome shotgun (WGS) entry which is preliminary data.</text>
</comment>
<keyword evidence="5" id="KW-0560">Oxidoreductase</keyword>
<dbReference type="GO" id="GO:0004497">
    <property type="term" value="F:monooxygenase activity"/>
    <property type="evidence" value="ECO:0007669"/>
    <property type="project" value="UniProtKB-KW"/>
</dbReference>
<dbReference type="InterPro" id="IPR002403">
    <property type="entry name" value="Cyt_P450_E_grp-IV"/>
</dbReference>
<dbReference type="SUPFAM" id="SSF48264">
    <property type="entry name" value="Cytochrome P450"/>
    <property type="match status" value="1"/>
</dbReference>
<dbReference type="GO" id="GO:0005506">
    <property type="term" value="F:iron ion binding"/>
    <property type="evidence" value="ECO:0007669"/>
    <property type="project" value="InterPro"/>
</dbReference>
<evidence type="ECO:0000313" key="8">
    <source>
        <dbReference type="Proteomes" id="UP000286045"/>
    </source>
</evidence>